<evidence type="ECO:0000313" key="1">
    <source>
        <dbReference type="EMBL" id="SMF39393.1"/>
    </source>
</evidence>
<name>A0A1Y6C0P3_9BACT</name>
<gene>
    <name evidence="1" type="ORF">SAMN06296036_1121</name>
</gene>
<protein>
    <submittedName>
        <fullName evidence="1">Uncharacterized protein</fullName>
    </submittedName>
</protein>
<proteinExistence type="predicted"/>
<accession>A0A1Y6C0P3</accession>
<dbReference type="EMBL" id="FWZT01000012">
    <property type="protein sequence ID" value="SMF39393.1"/>
    <property type="molecule type" value="Genomic_DNA"/>
</dbReference>
<keyword evidence="2" id="KW-1185">Reference proteome</keyword>
<evidence type="ECO:0000313" key="2">
    <source>
        <dbReference type="Proteomes" id="UP000192907"/>
    </source>
</evidence>
<sequence>MAVNEVLNMSDVKRWTGKKKAEAVLEIIK</sequence>
<feature type="non-terminal residue" evidence="1">
    <location>
        <position position="29"/>
    </location>
</feature>
<organism evidence="1 2">
    <name type="scientific">Pseudobacteriovorax antillogorgiicola</name>
    <dbReference type="NCBI Taxonomy" id="1513793"/>
    <lineage>
        <taxon>Bacteria</taxon>
        <taxon>Pseudomonadati</taxon>
        <taxon>Bdellovibrionota</taxon>
        <taxon>Oligoflexia</taxon>
        <taxon>Oligoflexales</taxon>
        <taxon>Pseudobacteriovoracaceae</taxon>
        <taxon>Pseudobacteriovorax</taxon>
    </lineage>
</organism>
<reference evidence="2" key="1">
    <citation type="submission" date="2017-04" db="EMBL/GenBank/DDBJ databases">
        <authorList>
            <person name="Varghese N."/>
            <person name="Submissions S."/>
        </authorList>
    </citation>
    <scope>NUCLEOTIDE SEQUENCE [LARGE SCALE GENOMIC DNA]</scope>
    <source>
        <strain evidence="2">RKEM611</strain>
    </source>
</reference>
<dbReference type="AlphaFoldDB" id="A0A1Y6C0P3"/>
<dbReference type="Proteomes" id="UP000192907">
    <property type="component" value="Unassembled WGS sequence"/>
</dbReference>